<comment type="caution">
    <text evidence="1">The sequence shown here is derived from an EMBL/GenBank/DDBJ whole genome shotgun (WGS) entry which is preliminary data.</text>
</comment>
<dbReference type="GO" id="GO:0003824">
    <property type="term" value="F:catalytic activity"/>
    <property type="evidence" value="ECO:0007669"/>
    <property type="project" value="InterPro"/>
</dbReference>
<gene>
    <name evidence="1" type="ORF">FB45DRAFT_1022059</name>
</gene>
<dbReference type="Proteomes" id="UP001221142">
    <property type="component" value="Unassembled WGS sequence"/>
</dbReference>
<protein>
    <submittedName>
        <fullName evidence="1">Phosphoenolpyruvate phosphomutase-domain-containing protein</fullName>
    </submittedName>
</protein>
<evidence type="ECO:0000313" key="1">
    <source>
        <dbReference type="EMBL" id="KAJ7641299.1"/>
    </source>
</evidence>
<dbReference type="InterPro" id="IPR040442">
    <property type="entry name" value="Pyrv_kinase-like_dom_sf"/>
</dbReference>
<organism evidence="1 2">
    <name type="scientific">Roridomyces roridus</name>
    <dbReference type="NCBI Taxonomy" id="1738132"/>
    <lineage>
        <taxon>Eukaryota</taxon>
        <taxon>Fungi</taxon>
        <taxon>Dikarya</taxon>
        <taxon>Basidiomycota</taxon>
        <taxon>Agaricomycotina</taxon>
        <taxon>Agaricomycetes</taxon>
        <taxon>Agaricomycetidae</taxon>
        <taxon>Agaricales</taxon>
        <taxon>Marasmiineae</taxon>
        <taxon>Mycenaceae</taxon>
        <taxon>Roridomyces</taxon>
    </lineage>
</organism>
<evidence type="ECO:0000313" key="2">
    <source>
        <dbReference type="Proteomes" id="UP001221142"/>
    </source>
</evidence>
<dbReference type="InterPro" id="IPR015813">
    <property type="entry name" value="Pyrv/PenolPyrv_kinase-like_dom"/>
</dbReference>
<keyword evidence="2" id="KW-1185">Reference proteome</keyword>
<dbReference type="CDD" id="cd00377">
    <property type="entry name" value="ICL_PEPM"/>
    <property type="match status" value="1"/>
</dbReference>
<dbReference type="Pfam" id="PF13714">
    <property type="entry name" value="PEP_mutase"/>
    <property type="match status" value="1"/>
</dbReference>
<dbReference type="EMBL" id="JARKIF010000004">
    <property type="protein sequence ID" value="KAJ7641299.1"/>
    <property type="molecule type" value="Genomic_DNA"/>
</dbReference>
<dbReference type="InterPro" id="IPR039556">
    <property type="entry name" value="ICL/PEPM"/>
</dbReference>
<name>A0AAD7FWH1_9AGAR</name>
<dbReference type="SUPFAM" id="SSF51621">
    <property type="entry name" value="Phosphoenolpyruvate/pyruvate domain"/>
    <property type="match status" value="1"/>
</dbReference>
<accession>A0AAD7FWH1</accession>
<dbReference type="AlphaFoldDB" id="A0AAD7FWH1"/>
<dbReference type="Gene3D" id="3.20.20.60">
    <property type="entry name" value="Phosphoenolpyruvate-binding domains"/>
    <property type="match status" value="1"/>
</dbReference>
<dbReference type="PANTHER" id="PTHR42905">
    <property type="entry name" value="PHOSPHOENOLPYRUVATE CARBOXYLASE"/>
    <property type="match status" value="1"/>
</dbReference>
<reference evidence="1" key="1">
    <citation type="submission" date="2023-03" db="EMBL/GenBank/DDBJ databases">
        <title>Massive genome expansion in bonnet fungi (Mycena s.s.) driven by repeated elements and novel gene families across ecological guilds.</title>
        <authorList>
            <consortium name="Lawrence Berkeley National Laboratory"/>
            <person name="Harder C.B."/>
            <person name="Miyauchi S."/>
            <person name="Viragh M."/>
            <person name="Kuo A."/>
            <person name="Thoen E."/>
            <person name="Andreopoulos B."/>
            <person name="Lu D."/>
            <person name="Skrede I."/>
            <person name="Drula E."/>
            <person name="Henrissat B."/>
            <person name="Morin E."/>
            <person name="Kohler A."/>
            <person name="Barry K."/>
            <person name="LaButti K."/>
            <person name="Morin E."/>
            <person name="Salamov A."/>
            <person name="Lipzen A."/>
            <person name="Mereny Z."/>
            <person name="Hegedus B."/>
            <person name="Baldrian P."/>
            <person name="Stursova M."/>
            <person name="Weitz H."/>
            <person name="Taylor A."/>
            <person name="Grigoriev I.V."/>
            <person name="Nagy L.G."/>
            <person name="Martin F."/>
            <person name="Kauserud H."/>
        </authorList>
    </citation>
    <scope>NUCLEOTIDE SEQUENCE</scope>
    <source>
        <strain evidence="1">9284</strain>
    </source>
</reference>
<proteinExistence type="predicted"/>
<dbReference type="PANTHER" id="PTHR42905:SF16">
    <property type="entry name" value="CARBOXYPHOSPHONOENOLPYRUVATE PHOSPHONOMUTASE-LIKE PROTEIN (AFU_ORTHOLOGUE AFUA_5G07230)"/>
    <property type="match status" value="1"/>
</dbReference>
<sequence length="246" mass="25849">MDRTQQNLLAQKFAAMHNPKDLPMLCNAFDGGSARALASHPRAKAIASASYSIAISCGSADNDLTLEENLAGVKGIIAAGVNAQPHPKPVTIDLQDGYGSHLERAIEEIIKLGAVGCNIEDFNRETNALWSVEEAAQRVARAKQTAARCGGGAEVGLDAAIKRGKAYLAAGATTVFVWGGGRVVQSAEIKTLVKEFGGLLNVSMQLREGFLNKQEIQALGVARVSMGPGLYTKALNAFSSEADAIL</sequence>